<dbReference type="AlphaFoldDB" id="A0A5B7CNH0"/>
<evidence type="ECO:0000256" key="10">
    <source>
        <dbReference type="ARBA" id="ARBA00022792"/>
    </source>
</evidence>
<dbReference type="EMBL" id="VSRR010000059">
    <property type="protein sequence ID" value="MPC09213.1"/>
    <property type="molecule type" value="Genomic_DNA"/>
</dbReference>
<keyword evidence="10" id="KW-0999">Mitochondrion inner membrane</keyword>
<evidence type="ECO:0000313" key="26">
    <source>
        <dbReference type="Proteomes" id="UP000324222"/>
    </source>
</evidence>
<dbReference type="SUPFAM" id="SSF48264">
    <property type="entry name" value="Cytochrome P450"/>
    <property type="match status" value="1"/>
</dbReference>
<keyword evidence="7" id="KW-0153">Cholesterol metabolism</keyword>
<dbReference type="GO" id="GO:0005506">
    <property type="term" value="F:iron ion binding"/>
    <property type="evidence" value="ECO:0007669"/>
    <property type="project" value="InterPro"/>
</dbReference>
<dbReference type="GO" id="GO:0005743">
    <property type="term" value="C:mitochondrial inner membrane"/>
    <property type="evidence" value="ECO:0007669"/>
    <property type="project" value="UniProtKB-SubCell"/>
</dbReference>
<keyword evidence="17" id="KW-0472">Membrane</keyword>
<dbReference type="PANTHER" id="PTHR24279">
    <property type="entry name" value="CYTOCHROME P450"/>
    <property type="match status" value="1"/>
</dbReference>
<keyword evidence="15" id="KW-0443">Lipid metabolism</keyword>
<organism evidence="25 26">
    <name type="scientific">Portunus trituberculatus</name>
    <name type="common">Swimming crab</name>
    <name type="synonym">Neptunus trituberculatus</name>
    <dbReference type="NCBI Taxonomy" id="210409"/>
    <lineage>
        <taxon>Eukaryota</taxon>
        <taxon>Metazoa</taxon>
        <taxon>Ecdysozoa</taxon>
        <taxon>Arthropoda</taxon>
        <taxon>Crustacea</taxon>
        <taxon>Multicrustacea</taxon>
        <taxon>Malacostraca</taxon>
        <taxon>Eumalacostraca</taxon>
        <taxon>Eucarida</taxon>
        <taxon>Decapoda</taxon>
        <taxon>Pleocyemata</taxon>
        <taxon>Brachyura</taxon>
        <taxon>Eubrachyura</taxon>
        <taxon>Portunoidea</taxon>
        <taxon>Portunidae</taxon>
        <taxon>Portuninae</taxon>
        <taxon>Portunus</taxon>
    </lineage>
</organism>
<gene>
    <name evidence="25" type="primary">Cyp4d14</name>
    <name evidence="25" type="ORF">E2C01_001816</name>
</gene>
<proteinExistence type="inferred from homology"/>
<evidence type="ECO:0000256" key="6">
    <source>
        <dbReference type="ARBA" id="ARBA00019844"/>
    </source>
</evidence>
<evidence type="ECO:0000256" key="23">
    <source>
        <dbReference type="ARBA" id="ARBA00033274"/>
    </source>
</evidence>
<evidence type="ECO:0000256" key="9">
    <source>
        <dbReference type="ARBA" id="ARBA00022723"/>
    </source>
</evidence>
<dbReference type="OrthoDB" id="3945418at2759"/>
<keyword evidence="20" id="KW-0755">Steroidogenesis</keyword>
<evidence type="ECO:0000256" key="19">
    <source>
        <dbReference type="ARBA" id="ARBA00023221"/>
    </source>
</evidence>
<dbReference type="GO" id="GO:0020037">
    <property type="term" value="F:heme binding"/>
    <property type="evidence" value="ECO:0007669"/>
    <property type="project" value="InterPro"/>
</dbReference>
<comment type="similarity">
    <text evidence="4">Belongs to the cytochrome P450 family.</text>
</comment>
<protein>
    <recommendedName>
        <fullName evidence="6">Cholesterol side-chain cleavage enzyme, mitochondrial</fullName>
        <ecNumber evidence="5">1.14.15.6</ecNumber>
    </recommendedName>
    <alternativeName>
        <fullName evidence="21">CYPXIA1</fullName>
    </alternativeName>
    <alternativeName>
        <fullName evidence="23">Cholesterol desmolase</fullName>
    </alternativeName>
    <alternativeName>
        <fullName evidence="22">Cytochrome P450 11A1</fullName>
    </alternativeName>
    <alternativeName>
        <fullName evidence="24">Cytochrome P450(scc)</fullName>
    </alternativeName>
</protein>
<dbReference type="GO" id="GO:0008386">
    <property type="term" value="F:cholesterol monooxygenase (side-chain-cleaving) activity"/>
    <property type="evidence" value="ECO:0007669"/>
    <property type="project" value="UniProtKB-EC"/>
</dbReference>
<dbReference type="GO" id="GO:0006704">
    <property type="term" value="P:glucocorticoid biosynthetic process"/>
    <property type="evidence" value="ECO:0007669"/>
    <property type="project" value="TreeGrafter"/>
</dbReference>
<dbReference type="PANTHER" id="PTHR24279:SF3">
    <property type="entry name" value="CHOLESTEROL SIDE-CHAIN CLEAVAGE ENZYME, MITOCHONDRIAL"/>
    <property type="match status" value="1"/>
</dbReference>
<dbReference type="GO" id="GO:0071375">
    <property type="term" value="P:cellular response to peptide hormone stimulus"/>
    <property type="evidence" value="ECO:0007669"/>
    <property type="project" value="TreeGrafter"/>
</dbReference>
<reference evidence="25 26" key="1">
    <citation type="submission" date="2019-05" db="EMBL/GenBank/DDBJ databases">
        <title>Another draft genome of Portunus trituberculatus and its Hox gene families provides insights of decapod evolution.</title>
        <authorList>
            <person name="Jeong J.-H."/>
            <person name="Song I."/>
            <person name="Kim S."/>
            <person name="Choi T."/>
            <person name="Kim D."/>
            <person name="Ryu S."/>
            <person name="Kim W."/>
        </authorList>
    </citation>
    <scope>NUCLEOTIDE SEQUENCE [LARGE SCALE GENOMIC DNA]</scope>
    <source>
        <tissue evidence="25">Muscle</tissue>
    </source>
</reference>
<dbReference type="Gene3D" id="1.10.630.10">
    <property type="entry name" value="Cytochrome P450"/>
    <property type="match status" value="1"/>
</dbReference>
<dbReference type="GO" id="GO:0006700">
    <property type="term" value="P:C21-steroid hormone biosynthetic process"/>
    <property type="evidence" value="ECO:0007669"/>
    <property type="project" value="TreeGrafter"/>
</dbReference>
<evidence type="ECO:0000256" key="21">
    <source>
        <dbReference type="ARBA" id="ARBA00030343"/>
    </source>
</evidence>
<evidence type="ECO:0000256" key="22">
    <source>
        <dbReference type="ARBA" id="ARBA00032666"/>
    </source>
</evidence>
<evidence type="ECO:0000256" key="7">
    <source>
        <dbReference type="ARBA" id="ARBA00022548"/>
    </source>
</evidence>
<dbReference type="EC" id="1.14.15.6" evidence="5"/>
<evidence type="ECO:0000256" key="5">
    <source>
        <dbReference type="ARBA" id="ARBA00012764"/>
    </source>
</evidence>
<keyword evidence="12" id="KW-0560">Oxidoreductase</keyword>
<keyword evidence="13" id="KW-0408">Iron</keyword>
<comment type="pathway">
    <text evidence="3">Lipid metabolism; C21-steroid hormone metabolism.</text>
</comment>
<comment type="cofactor">
    <cofactor evidence="1">
        <name>heme</name>
        <dbReference type="ChEBI" id="CHEBI:30413"/>
    </cofactor>
</comment>
<evidence type="ECO:0000256" key="16">
    <source>
        <dbReference type="ARBA" id="ARBA00023128"/>
    </source>
</evidence>
<evidence type="ECO:0000256" key="8">
    <source>
        <dbReference type="ARBA" id="ARBA00022617"/>
    </source>
</evidence>
<evidence type="ECO:0000256" key="4">
    <source>
        <dbReference type="ARBA" id="ARBA00010617"/>
    </source>
</evidence>
<comment type="subcellular location">
    <subcellularLocation>
        <location evidence="2">Mitochondrion inner membrane</location>
        <topology evidence="2">Peripheral membrane protein</topology>
    </subcellularLocation>
</comment>
<dbReference type="GO" id="GO:0034650">
    <property type="term" value="P:cortisol metabolic process"/>
    <property type="evidence" value="ECO:0007669"/>
    <property type="project" value="TreeGrafter"/>
</dbReference>
<evidence type="ECO:0000256" key="12">
    <source>
        <dbReference type="ARBA" id="ARBA00023002"/>
    </source>
</evidence>
<keyword evidence="19" id="KW-0753">Steroid metabolism</keyword>
<keyword evidence="26" id="KW-1185">Reference proteome</keyword>
<sequence>MASGVGLVALNRRLGCLASDIHENSEPMRLINLTSHTMAFTLYLLARNPEVQAKLQQEVDTVVGKHDGPLTVRHLAQFSYMKAVIKESFRIFPLVIGTSRTLDKDLILDDYLIPKGVMQRFTVDYQYEDIEGLTSMVFVPSQPLRFNLTERS</sequence>
<dbReference type="InterPro" id="IPR036396">
    <property type="entry name" value="Cyt_P450_sf"/>
</dbReference>
<evidence type="ECO:0000256" key="11">
    <source>
        <dbReference type="ARBA" id="ARBA00022946"/>
    </source>
</evidence>
<keyword evidence="18" id="KW-1207">Sterol metabolism</keyword>
<dbReference type="InterPro" id="IPR002401">
    <property type="entry name" value="Cyt_P450_E_grp-I"/>
</dbReference>
<evidence type="ECO:0000256" key="3">
    <source>
        <dbReference type="ARBA" id="ARBA00005108"/>
    </source>
</evidence>
<keyword evidence="9" id="KW-0479">Metal-binding</keyword>
<evidence type="ECO:0000256" key="1">
    <source>
        <dbReference type="ARBA" id="ARBA00001971"/>
    </source>
</evidence>
<dbReference type="Proteomes" id="UP000324222">
    <property type="component" value="Unassembled WGS sequence"/>
</dbReference>
<evidence type="ECO:0000256" key="18">
    <source>
        <dbReference type="ARBA" id="ARBA00023166"/>
    </source>
</evidence>
<keyword evidence="16" id="KW-0496">Mitochondrion</keyword>
<comment type="caution">
    <text evidence="25">The sequence shown here is derived from an EMBL/GenBank/DDBJ whole genome shotgun (WGS) entry which is preliminary data.</text>
</comment>
<evidence type="ECO:0000313" key="25">
    <source>
        <dbReference type="EMBL" id="MPC09213.1"/>
    </source>
</evidence>
<dbReference type="PRINTS" id="PR00463">
    <property type="entry name" value="EP450I"/>
</dbReference>
<dbReference type="GO" id="GO:0008203">
    <property type="term" value="P:cholesterol metabolic process"/>
    <property type="evidence" value="ECO:0007669"/>
    <property type="project" value="UniProtKB-KW"/>
</dbReference>
<evidence type="ECO:0000256" key="14">
    <source>
        <dbReference type="ARBA" id="ARBA00023033"/>
    </source>
</evidence>
<keyword evidence="14" id="KW-0503">Monooxygenase</keyword>
<dbReference type="InterPro" id="IPR050479">
    <property type="entry name" value="CYP11_CYP27_families"/>
</dbReference>
<name>A0A5B7CNH0_PORTR</name>
<evidence type="ECO:0000256" key="24">
    <source>
        <dbReference type="ARBA" id="ARBA00033394"/>
    </source>
</evidence>
<dbReference type="InterPro" id="IPR001128">
    <property type="entry name" value="Cyt_P450"/>
</dbReference>
<evidence type="ECO:0000256" key="15">
    <source>
        <dbReference type="ARBA" id="ARBA00023098"/>
    </source>
</evidence>
<evidence type="ECO:0000256" key="13">
    <source>
        <dbReference type="ARBA" id="ARBA00023004"/>
    </source>
</evidence>
<evidence type="ECO:0000256" key="17">
    <source>
        <dbReference type="ARBA" id="ARBA00023136"/>
    </source>
</evidence>
<dbReference type="Pfam" id="PF00067">
    <property type="entry name" value="p450"/>
    <property type="match status" value="1"/>
</dbReference>
<evidence type="ECO:0000256" key="20">
    <source>
        <dbReference type="ARBA" id="ARBA00023250"/>
    </source>
</evidence>
<accession>A0A5B7CNH0</accession>
<keyword evidence="8" id="KW-0349">Heme</keyword>
<evidence type="ECO:0000256" key="2">
    <source>
        <dbReference type="ARBA" id="ARBA00004637"/>
    </source>
</evidence>
<keyword evidence="11" id="KW-0809">Transit peptide</keyword>